<gene>
    <name evidence="2" type="ORF">E0H73_39530</name>
</gene>
<protein>
    <recommendedName>
        <fullName evidence="4">DUF2335 domain-containing protein</fullName>
    </recommendedName>
</protein>
<accession>A0A4R0K602</accession>
<dbReference type="AlphaFoldDB" id="A0A4R0K602"/>
<name>A0A4R0K602_9ACTN</name>
<comment type="caution">
    <text evidence="2">The sequence shown here is derived from an EMBL/GenBank/DDBJ whole genome shotgun (WGS) entry which is preliminary data.</text>
</comment>
<dbReference type="RefSeq" id="WP_131365393.1">
    <property type="nucleotide sequence ID" value="NZ_SJKB01000020.1"/>
</dbReference>
<evidence type="ECO:0000313" key="3">
    <source>
        <dbReference type="Proteomes" id="UP000291144"/>
    </source>
</evidence>
<dbReference type="EMBL" id="SJKB01000020">
    <property type="protein sequence ID" value="TCC54244.1"/>
    <property type="molecule type" value="Genomic_DNA"/>
</dbReference>
<keyword evidence="3" id="KW-1185">Reference proteome</keyword>
<proteinExistence type="predicted"/>
<feature type="transmembrane region" description="Helical" evidence="1">
    <location>
        <begin position="126"/>
        <end position="151"/>
    </location>
</feature>
<evidence type="ECO:0008006" key="4">
    <source>
        <dbReference type="Google" id="ProtNLM"/>
    </source>
</evidence>
<sequence>MADAIDSDLGGSSNQDVARGRLSTARAAADQAARTLTRSEIQSLPAVVVQGLDTPAQQKAAAEEVVGRLPNEAKEDLAASVVQSLDTTTQKRAAAEGAVRALPSDQQRQLAQGVLGNPDRRTRQHLWYIVVMTMTAAIFVFGTMAFVLIYQGKAAEAPLALATTALGGVVGLVATSPGTGRSD</sequence>
<keyword evidence="1" id="KW-1133">Transmembrane helix</keyword>
<evidence type="ECO:0000256" key="1">
    <source>
        <dbReference type="SAM" id="Phobius"/>
    </source>
</evidence>
<dbReference type="Proteomes" id="UP000291144">
    <property type="component" value="Unassembled WGS sequence"/>
</dbReference>
<reference evidence="2 3" key="1">
    <citation type="submission" date="2019-02" db="EMBL/GenBank/DDBJ databases">
        <title>Kribbella capetownensis sp. nov. and Kribbella speibonae sp. nov., isolated from soil.</title>
        <authorList>
            <person name="Curtis S.M."/>
            <person name="Norton I."/>
            <person name="Everest G.J."/>
            <person name="Meyers P.R."/>
        </authorList>
    </citation>
    <scope>NUCLEOTIDE SEQUENCE [LARGE SCALE GENOMIC DNA]</scope>
    <source>
        <strain evidence="2 3">NRRL B-24813</strain>
    </source>
</reference>
<feature type="transmembrane region" description="Helical" evidence="1">
    <location>
        <begin position="157"/>
        <end position="175"/>
    </location>
</feature>
<keyword evidence="1" id="KW-0812">Transmembrane</keyword>
<organism evidence="2 3">
    <name type="scientific">Kribbella pittospori</name>
    <dbReference type="NCBI Taxonomy" id="722689"/>
    <lineage>
        <taxon>Bacteria</taxon>
        <taxon>Bacillati</taxon>
        <taxon>Actinomycetota</taxon>
        <taxon>Actinomycetes</taxon>
        <taxon>Propionibacteriales</taxon>
        <taxon>Kribbellaceae</taxon>
        <taxon>Kribbella</taxon>
    </lineage>
</organism>
<keyword evidence="1" id="KW-0472">Membrane</keyword>
<dbReference type="OrthoDB" id="9978930at2"/>
<evidence type="ECO:0000313" key="2">
    <source>
        <dbReference type="EMBL" id="TCC54244.1"/>
    </source>
</evidence>